<protein>
    <submittedName>
        <fullName evidence="1">Uncharacterized protein</fullName>
    </submittedName>
</protein>
<accession>A0AAV4PVZ7</accession>
<dbReference type="AlphaFoldDB" id="A0AAV4PVZ7"/>
<proteinExistence type="predicted"/>
<dbReference type="EMBL" id="BPLR01005187">
    <property type="protein sequence ID" value="GIY00501.1"/>
    <property type="molecule type" value="Genomic_DNA"/>
</dbReference>
<evidence type="ECO:0000313" key="2">
    <source>
        <dbReference type="Proteomes" id="UP001054945"/>
    </source>
</evidence>
<gene>
    <name evidence="1" type="ORF">CEXT_627631</name>
</gene>
<name>A0AAV4PVZ7_CAEEX</name>
<dbReference type="Proteomes" id="UP001054945">
    <property type="component" value="Unassembled WGS sequence"/>
</dbReference>
<evidence type="ECO:0000313" key="1">
    <source>
        <dbReference type="EMBL" id="GIY00501.1"/>
    </source>
</evidence>
<organism evidence="1 2">
    <name type="scientific">Caerostris extrusa</name>
    <name type="common">Bark spider</name>
    <name type="synonym">Caerostris bankana</name>
    <dbReference type="NCBI Taxonomy" id="172846"/>
    <lineage>
        <taxon>Eukaryota</taxon>
        <taxon>Metazoa</taxon>
        <taxon>Ecdysozoa</taxon>
        <taxon>Arthropoda</taxon>
        <taxon>Chelicerata</taxon>
        <taxon>Arachnida</taxon>
        <taxon>Araneae</taxon>
        <taxon>Araneomorphae</taxon>
        <taxon>Entelegynae</taxon>
        <taxon>Araneoidea</taxon>
        <taxon>Araneidae</taxon>
        <taxon>Caerostris</taxon>
    </lineage>
</organism>
<sequence>MKRQQEMEKKKKKVLDLRPGQVVYRGQLSLKKDRTDRADRACLCFMALFLRGLGFTSKRFRLSLKLAAGLWKGKCLS</sequence>
<comment type="caution">
    <text evidence="1">The sequence shown here is derived from an EMBL/GenBank/DDBJ whole genome shotgun (WGS) entry which is preliminary data.</text>
</comment>
<reference evidence="1 2" key="1">
    <citation type="submission" date="2021-06" db="EMBL/GenBank/DDBJ databases">
        <title>Caerostris extrusa draft genome.</title>
        <authorList>
            <person name="Kono N."/>
            <person name="Arakawa K."/>
        </authorList>
    </citation>
    <scope>NUCLEOTIDE SEQUENCE [LARGE SCALE GENOMIC DNA]</scope>
</reference>
<keyword evidence="2" id="KW-1185">Reference proteome</keyword>